<gene>
    <name evidence="2" type="ORF">NUTIK01_05950</name>
</gene>
<accession>A0ABQ6P3J8</accession>
<dbReference type="EMBL" id="BTFW01000001">
    <property type="protein sequence ID" value="GMM59818.1"/>
    <property type="molecule type" value="Genomic_DNA"/>
</dbReference>
<dbReference type="SUPFAM" id="SSF52200">
    <property type="entry name" value="Toll/Interleukin receptor TIR domain"/>
    <property type="match status" value="1"/>
</dbReference>
<proteinExistence type="predicted"/>
<dbReference type="Proteomes" id="UP001187221">
    <property type="component" value="Unassembled WGS sequence"/>
</dbReference>
<evidence type="ECO:0000313" key="2">
    <source>
        <dbReference type="EMBL" id="GMM59818.1"/>
    </source>
</evidence>
<evidence type="ECO:0000259" key="1">
    <source>
        <dbReference type="Pfam" id="PF13676"/>
    </source>
</evidence>
<name>A0ABQ6P3J8_9SPHN</name>
<dbReference type="InterPro" id="IPR035897">
    <property type="entry name" value="Toll_tir_struct_dom_sf"/>
</dbReference>
<dbReference type="SUPFAM" id="SSF52540">
    <property type="entry name" value="P-loop containing nucleoside triphosphate hydrolases"/>
    <property type="match status" value="1"/>
</dbReference>
<feature type="domain" description="TIR" evidence="1">
    <location>
        <begin position="4"/>
        <end position="94"/>
    </location>
</feature>
<evidence type="ECO:0000313" key="3">
    <source>
        <dbReference type="Proteomes" id="UP001187221"/>
    </source>
</evidence>
<comment type="caution">
    <text evidence="2">The sequence shown here is derived from an EMBL/GenBank/DDBJ whole genome shotgun (WGS) entry which is preliminary data.</text>
</comment>
<protein>
    <recommendedName>
        <fullName evidence="1">TIR domain-containing protein</fullName>
    </recommendedName>
</protein>
<dbReference type="InterPro" id="IPR000157">
    <property type="entry name" value="TIR_dom"/>
</dbReference>
<keyword evidence="3" id="KW-1185">Reference proteome</keyword>
<dbReference type="InterPro" id="IPR027417">
    <property type="entry name" value="P-loop_NTPase"/>
</dbReference>
<reference evidence="2 3" key="1">
    <citation type="submission" date="2023-06" db="EMBL/GenBank/DDBJ databases">
        <title>Draft genome sequence of Novosphingobium sp. strain IK01.</title>
        <authorList>
            <person name="Hatamoto M."/>
            <person name="Ikarashi T."/>
            <person name="Yamaguchi T."/>
        </authorList>
    </citation>
    <scope>NUCLEOTIDE SEQUENCE [LARGE SCALE GENOMIC DNA]</scope>
    <source>
        <strain evidence="2 3">IK01</strain>
    </source>
</reference>
<dbReference type="Gene3D" id="3.40.50.10140">
    <property type="entry name" value="Toll/interleukin-1 receptor homology (TIR) domain"/>
    <property type="match status" value="1"/>
</dbReference>
<dbReference type="Pfam" id="PF13676">
    <property type="entry name" value="TIR_2"/>
    <property type="match status" value="1"/>
</dbReference>
<sequence>MYPVFFSVASSDISFAEKIFDRIPDGHTYLYSKTGVDGAHLWDEISKEELPKSRLLIIFWSERYVHAQGCVQEILQARELVQQERIRPLVLRLDDYPIIFDETMDPKLEPVFEALKAMLGYRTSPASIDFIHATDLVQRAVEPLLRADHPQFPRLDLDPVWRTAIQKGRFDCLPVMWITGFNGVGRETLVRNFNRAFVPNGRGVLVEINETSLPNQVLLRVESEAFGLSRDDLKDIKVSTSETEIKALADAIERVFAAGDYVILKHARVIEENEELPRWLDDLSNLLAPSRRPKMFVISQTPVLGERRIGISDSAAVQRVPTISEYELNEFCYQLIGYFDKNPARWSDQDVQGLVKSAGGTIGFLVSLVRSSANVEDFDTIDQLIARDTRSMSTSITAYARWAFNQLRGDEDEQRVLGRRLINTEPQPH</sequence>
<organism evidence="2 3">
    <name type="scientific">Novosphingobium pituita</name>
    <dbReference type="NCBI Taxonomy" id="3056842"/>
    <lineage>
        <taxon>Bacteria</taxon>
        <taxon>Pseudomonadati</taxon>
        <taxon>Pseudomonadota</taxon>
        <taxon>Alphaproteobacteria</taxon>
        <taxon>Sphingomonadales</taxon>
        <taxon>Sphingomonadaceae</taxon>
        <taxon>Novosphingobium</taxon>
    </lineage>
</organism>